<evidence type="ECO:0000313" key="1">
    <source>
        <dbReference type="EMBL" id="ORA68287.1"/>
    </source>
</evidence>
<accession>A0A1X0D7G0</accession>
<evidence type="ECO:0000313" key="2">
    <source>
        <dbReference type="Proteomes" id="UP000192772"/>
    </source>
</evidence>
<proteinExistence type="predicted"/>
<dbReference type="Proteomes" id="UP000192772">
    <property type="component" value="Unassembled WGS sequence"/>
</dbReference>
<reference evidence="1 2" key="1">
    <citation type="submission" date="2017-02" db="EMBL/GenBank/DDBJ databases">
        <title>The new phylogeny of genus Mycobacterium.</title>
        <authorList>
            <person name="Tortoli E."/>
            <person name="Trovato A."/>
            <person name="Cirillo D.M."/>
        </authorList>
    </citation>
    <scope>NUCLEOTIDE SEQUENCE [LARGE SCALE GENOMIC DNA]</scope>
    <source>
        <strain evidence="1 2">FI-09383</strain>
    </source>
</reference>
<name>A0A1X0D7G0_9MYCO</name>
<dbReference type="RefSeq" id="WP_083042497.1">
    <property type="nucleotide sequence ID" value="NZ_MVHP01000003.1"/>
</dbReference>
<comment type="caution">
    <text evidence="1">The sequence shown here is derived from an EMBL/GenBank/DDBJ whole genome shotgun (WGS) entry which is preliminary data.</text>
</comment>
<protein>
    <submittedName>
        <fullName evidence="1">Uncharacterized protein</fullName>
    </submittedName>
</protein>
<organism evidence="1 2">
    <name type="scientific">Mycolicibacterium elephantis</name>
    <dbReference type="NCBI Taxonomy" id="81858"/>
    <lineage>
        <taxon>Bacteria</taxon>
        <taxon>Bacillati</taxon>
        <taxon>Actinomycetota</taxon>
        <taxon>Actinomycetes</taxon>
        <taxon>Mycobacteriales</taxon>
        <taxon>Mycobacteriaceae</taxon>
        <taxon>Mycolicibacterium</taxon>
    </lineage>
</organism>
<dbReference type="AlphaFoldDB" id="A0A1X0D7G0"/>
<dbReference type="EMBL" id="MVHP01000003">
    <property type="protein sequence ID" value="ORA68287.1"/>
    <property type="molecule type" value="Genomic_DNA"/>
</dbReference>
<sequence>MDDMLLALAETHRAALELVIAARKELPAEAVVTIVDGLADVATEALAVRDEHLQTVYGPETVERADRYAERAKAQIGARLAERADVALWEAGS</sequence>
<gene>
    <name evidence="1" type="ORF">BST23_04185</name>
</gene>